<keyword evidence="2" id="KW-0067">ATP-binding</keyword>
<reference evidence="3 5" key="1">
    <citation type="journal article" date="2011" name="Nature">
        <title>The Medicago genome provides insight into the evolution of rhizobial symbioses.</title>
        <authorList>
            <person name="Young N.D."/>
            <person name="Debelle F."/>
            <person name="Oldroyd G.E."/>
            <person name="Geurts R."/>
            <person name="Cannon S.B."/>
            <person name="Udvardi M.K."/>
            <person name="Benedito V.A."/>
            <person name="Mayer K.F."/>
            <person name="Gouzy J."/>
            <person name="Schoof H."/>
            <person name="Van de Peer Y."/>
            <person name="Proost S."/>
            <person name="Cook D.R."/>
            <person name="Meyers B.C."/>
            <person name="Spannagl M."/>
            <person name="Cheung F."/>
            <person name="De Mita S."/>
            <person name="Krishnakumar V."/>
            <person name="Gundlach H."/>
            <person name="Zhou S."/>
            <person name="Mudge J."/>
            <person name="Bharti A.K."/>
            <person name="Murray J.D."/>
            <person name="Naoumkina M.A."/>
            <person name="Rosen B."/>
            <person name="Silverstein K.A."/>
            <person name="Tang H."/>
            <person name="Rombauts S."/>
            <person name="Zhao P.X."/>
            <person name="Zhou P."/>
            <person name="Barbe V."/>
            <person name="Bardou P."/>
            <person name="Bechner M."/>
            <person name="Bellec A."/>
            <person name="Berger A."/>
            <person name="Berges H."/>
            <person name="Bidwell S."/>
            <person name="Bisseling T."/>
            <person name="Choisne N."/>
            <person name="Couloux A."/>
            <person name="Denny R."/>
            <person name="Deshpande S."/>
            <person name="Dai X."/>
            <person name="Doyle J.J."/>
            <person name="Dudez A.M."/>
            <person name="Farmer A.D."/>
            <person name="Fouteau S."/>
            <person name="Franken C."/>
            <person name="Gibelin C."/>
            <person name="Gish J."/>
            <person name="Goldstein S."/>
            <person name="Gonzalez A.J."/>
            <person name="Green P.J."/>
            <person name="Hallab A."/>
            <person name="Hartog M."/>
            <person name="Hua A."/>
            <person name="Humphray S.J."/>
            <person name="Jeong D.H."/>
            <person name="Jing Y."/>
            <person name="Jocker A."/>
            <person name="Kenton S.M."/>
            <person name="Kim D.J."/>
            <person name="Klee K."/>
            <person name="Lai H."/>
            <person name="Lang C."/>
            <person name="Lin S."/>
            <person name="Macmil S.L."/>
            <person name="Magdelenat G."/>
            <person name="Matthews L."/>
            <person name="McCorrison J."/>
            <person name="Monaghan E.L."/>
            <person name="Mun J.H."/>
            <person name="Najar F.Z."/>
            <person name="Nicholson C."/>
            <person name="Noirot C."/>
            <person name="O'Bleness M."/>
            <person name="Paule C.R."/>
            <person name="Poulain J."/>
            <person name="Prion F."/>
            <person name="Qin B."/>
            <person name="Qu C."/>
            <person name="Retzel E.F."/>
            <person name="Riddle C."/>
            <person name="Sallet E."/>
            <person name="Samain S."/>
            <person name="Samson N."/>
            <person name="Sanders I."/>
            <person name="Saurat O."/>
            <person name="Scarpelli C."/>
            <person name="Schiex T."/>
            <person name="Segurens B."/>
            <person name="Severin A.J."/>
            <person name="Sherrier D.J."/>
            <person name="Shi R."/>
            <person name="Sims S."/>
            <person name="Singer S.R."/>
            <person name="Sinharoy S."/>
            <person name="Sterck L."/>
            <person name="Viollet A."/>
            <person name="Wang B.B."/>
            <person name="Wang K."/>
            <person name="Wang M."/>
            <person name="Wang X."/>
            <person name="Warfsmann J."/>
            <person name="Weissenbach J."/>
            <person name="White D.D."/>
            <person name="White J.D."/>
            <person name="Wiley G.B."/>
            <person name="Wincker P."/>
            <person name="Xing Y."/>
            <person name="Yang L."/>
            <person name="Yao Z."/>
            <person name="Ying F."/>
            <person name="Zhai J."/>
            <person name="Zhou L."/>
            <person name="Zuber A."/>
            <person name="Denarie J."/>
            <person name="Dixon R.A."/>
            <person name="May G.D."/>
            <person name="Schwartz D.C."/>
            <person name="Rogers J."/>
            <person name="Quetier F."/>
            <person name="Town C.D."/>
            <person name="Roe B.A."/>
        </authorList>
    </citation>
    <scope>NUCLEOTIDE SEQUENCE [LARGE SCALE GENOMIC DNA]</scope>
    <source>
        <strain evidence="3">A17</strain>
        <strain evidence="4 5">cv. Jemalong A17</strain>
    </source>
</reference>
<keyword evidence="3" id="KW-0808">Transferase</keyword>
<evidence type="ECO:0000313" key="5">
    <source>
        <dbReference type="Proteomes" id="UP000002051"/>
    </source>
</evidence>
<dbReference type="GO" id="GO:0016301">
    <property type="term" value="F:kinase activity"/>
    <property type="evidence" value="ECO:0007669"/>
    <property type="project" value="UniProtKB-KW"/>
</dbReference>
<evidence type="ECO:0000256" key="1">
    <source>
        <dbReference type="ARBA" id="ARBA00022741"/>
    </source>
</evidence>
<protein>
    <submittedName>
        <fullName evidence="3">Concanavalin A-like lectin kinase family protein, putative</fullName>
    </submittedName>
</protein>
<sequence length="112" mass="12489">MTKTIVENMVSSFWVVWACVEKPHNNTITRLLSEEVELVLKLGLMCSHSEPLARPSMRQVVQYLERDIPLPALSLLSLSSYGLTFGHQELVEDKTVPYTSVSIAESVLSGGR</sequence>
<dbReference type="GO" id="GO:0005524">
    <property type="term" value="F:ATP binding"/>
    <property type="evidence" value="ECO:0007669"/>
    <property type="project" value="UniProtKB-KW"/>
</dbReference>
<keyword evidence="5" id="KW-1185">Reference proteome</keyword>
<dbReference type="InterPro" id="IPR050528">
    <property type="entry name" value="L-type_Lectin-RKs"/>
</dbReference>
<reference evidence="3 5" key="2">
    <citation type="journal article" date="2014" name="BMC Genomics">
        <title>An improved genome release (version Mt4.0) for the model legume Medicago truncatula.</title>
        <authorList>
            <person name="Tang H."/>
            <person name="Krishnakumar V."/>
            <person name="Bidwell S."/>
            <person name="Rosen B."/>
            <person name="Chan A."/>
            <person name="Zhou S."/>
            <person name="Gentzbittel L."/>
            <person name="Childs K.L."/>
            <person name="Yandell M."/>
            <person name="Gundlach H."/>
            <person name="Mayer K.F."/>
            <person name="Schwartz D.C."/>
            <person name="Town C.D."/>
        </authorList>
    </citation>
    <scope>GENOME REANNOTATION</scope>
    <source>
        <strain evidence="3">A17</strain>
        <strain evidence="4 5">cv. Jemalong A17</strain>
    </source>
</reference>
<reference evidence="4" key="3">
    <citation type="submission" date="2015-04" db="UniProtKB">
        <authorList>
            <consortium name="EnsemblPlants"/>
        </authorList>
    </citation>
    <scope>IDENTIFICATION</scope>
    <source>
        <strain evidence="4">cv. Jemalong A17</strain>
    </source>
</reference>
<dbReference type="PANTHER" id="PTHR27007">
    <property type="match status" value="1"/>
</dbReference>
<dbReference type="HOGENOM" id="CLU_2188823_0_0_1"/>
<name>A0A072TZM1_MEDTR</name>
<dbReference type="Proteomes" id="UP000002051">
    <property type="component" value="Unassembled WGS sequence"/>
</dbReference>
<accession>A0A072TZM1</accession>
<keyword evidence="3" id="KW-0418">Kinase</keyword>
<dbReference type="EnsemblPlants" id="KEH22949">
    <property type="protein sequence ID" value="KEH22949"/>
    <property type="gene ID" value="MTR_7g062880"/>
</dbReference>
<gene>
    <name evidence="3" type="ordered locus">MTR_7g062880</name>
</gene>
<keyword evidence="1" id="KW-0547">Nucleotide-binding</keyword>
<evidence type="ECO:0000313" key="3">
    <source>
        <dbReference type="EMBL" id="KEH22949.1"/>
    </source>
</evidence>
<organism evidence="3 5">
    <name type="scientific">Medicago truncatula</name>
    <name type="common">Barrel medic</name>
    <name type="synonym">Medicago tribuloides</name>
    <dbReference type="NCBI Taxonomy" id="3880"/>
    <lineage>
        <taxon>Eukaryota</taxon>
        <taxon>Viridiplantae</taxon>
        <taxon>Streptophyta</taxon>
        <taxon>Embryophyta</taxon>
        <taxon>Tracheophyta</taxon>
        <taxon>Spermatophyta</taxon>
        <taxon>Magnoliopsida</taxon>
        <taxon>eudicotyledons</taxon>
        <taxon>Gunneridae</taxon>
        <taxon>Pentapetalae</taxon>
        <taxon>rosids</taxon>
        <taxon>fabids</taxon>
        <taxon>Fabales</taxon>
        <taxon>Fabaceae</taxon>
        <taxon>Papilionoideae</taxon>
        <taxon>50 kb inversion clade</taxon>
        <taxon>NPAAA clade</taxon>
        <taxon>Hologalegina</taxon>
        <taxon>IRL clade</taxon>
        <taxon>Trifolieae</taxon>
        <taxon>Medicago</taxon>
    </lineage>
</organism>
<evidence type="ECO:0000256" key="2">
    <source>
        <dbReference type="ARBA" id="ARBA00022840"/>
    </source>
</evidence>
<dbReference type="AlphaFoldDB" id="A0A072TZM1"/>
<proteinExistence type="predicted"/>
<dbReference type="EMBL" id="CM001223">
    <property type="protein sequence ID" value="KEH22949.1"/>
    <property type="molecule type" value="Genomic_DNA"/>
</dbReference>
<evidence type="ECO:0000313" key="4">
    <source>
        <dbReference type="EnsemblPlants" id="KEH22949"/>
    </source>
</evidence>
<dbReference type="STRING" id="3880.A0A072TZM1"/>